<accession>A0A1H7LJG2</accession>
<organism evidence="1 2">
    <name type="scientific">Olivibacter domesticus</name>
    <name type="common">Pseudosphingobacterium domesticum</name>
    <dbReference type="NCBI Taxonomy" id="407022"/>
    <lineage>
        <taxon>Bacteria</taxon>
        <taxon>Pseudomonadati</taxon>
        <taxon>Bacteroidota</taxon>
        <taxon>Sphingobacteriia</taxon>
        <taxon>Sphingobacteriales</taxon>
        <taxon>Sphingobacteriaceae</taxon>
        <taxon>Olivibacter</taxon>
    </lineage>
</organism>
<dbReference type="Proteomes" id="UP000199421">
    <property type="component" value="Unassembled WGS sequence"/>
</dbReference>
<dbReference type="AlphaFoldDB" id="A0A1H7LJG2"/>
<keyword evidence="2" id="KW-1185">Reference proteome</keyword>
<evidence type="ECO:0000313" key="1">
    <source>
        <dbReference type="EMBL" id="SEK99122.1"/>
    </source>
</evidence>
<protein>
    <submittedName>
        <fullName evidence="1">Uncharacterized protein</fullName>
    </submittedName>
</protein>
<evidence type="ECO:0000313" key="2">
    <source>
        <dbReference type="Proteomes" id="UP000199421"/>
    </source>
</evidence>
<dbReference type="EMBL" id="FOAF01000001">
    <property type="protein sequence ID" value="SEK99122.1"/>
    <property type="molecule type" value="Genomic_DNA"/>
</dbReference>
<proteinExistence type="predicted"/>
<gene>
    <name evidence="1" type="ORF">SAMN05661044_01692</name>
</gene>
<name>A0A1H7LJG2_OLID1</name>
<reference evidence="2" key="1">
    <citation type="submission" date="2016-10" db="EMBL/GenBank/DDBJ databases">
        <authorList>
            <person name="Varghese N."/>
            <person name="Submissions S."/>
        </authorList>
    </citation>
    <scope>NUCLEOTIDE SEQUENCE [LARGE SCALE GENOMIC DNA]</scope>
    <source>
        <strain evidence="2">DSM 18733</strain>
    </source>
</reference>
<sequence length="88" mass="10397">MFRENIQYFSIKFCYIKRFQRYFVLFFFLLHKVLVDLTNNLKSIILYELRNSIAKPGKAPLRRPIGIRQVKVTQPGEAIGLAFPIFSL</sequence>